<evidence type="ECO:0000313" key="4">
    <source>
        <dbReference type="Proteomes" id="UP000249696"/>
    </source>
</evidence>
<dbReference type="OrthoDB" id="607469at2"/>
<comment type="caution">
    <text evidence="3">The sequence shown here is derived from an EMBL/GenBank/DDBJ whole genome shotgun (WGS) entry which is preliminary data.</text>
</comment>
<accession>A0A327RD38</accession>
<feature type="signal peptide" evidence="2">
    <location>
        <begin position="1"/>
        <end position="24"/>
    </location>
</feature>
<evidence type="ECO:0000313" key="3">
    <source>
        <dbReference type="EMBL" id="RAJ14128.1"/>
    </source>
</evidence>
<sequence>MGSKNTKKLLLTCFLLLGIFSAYSQVKNNFDVRYENELRGDITFIANNIVNRQTDGYWKGKGKNKEWVPGENPNDPYNDTGNSSEYNDDLDMQYIDIDGDASTFSSSSATLTVPNPDCAKVRYAGLYWSAVFSSSNRTGFNQLKFKIPGGTYQDLTADEILFDGAGDADFGYYSPYACYKDVTSIVAGMADPNGEYFAANIRASSGSSISGGVSGGWKMVVVFEDPNLPGKYITTFDGYAGIKSGQTVDIPVNGFTTLPAPFPVIAQLGVGTLEGDNRIGGDGLSIKANSNLTYTALGNTVNPTNNFFNSNITRANAIVMDRNPNSINTLGWDVDFFNINNPLNGVIPNNETGATLRASSSQDKYDIFFTSFDVEIIEPVINLTKTVEDIAGNDITGQGVNLGQTLDYVLTFRNVGNDSADNYTIKDILPINVTLDETNFTLPTGVTYTYDEPTRTVLFSIPNSLVEKNDPSYAIRMRVKVAENCFDFVDACSDLIQNLAYSTYRGVLNSNQISDDPSVTDFDNCGFVIPGATNFLLDDLADCNFIRTVKLCGDQALLDAGDGFDDYIWYKDENGNQELDAADTVITDGDSDNDPSTFVVSAIGTYIVDKIVADPCKGFKEILVVERFGATQTNPIVDFFNNSNNDADPTNDVQGEIVSCSVDGSPLPKIFLCGVNDTQLIQVNIADAQSMVWEQLVEGSCTDSGDDCGNKNATCTWNQVSIGPSFTANSAGKFRLVVNYQNGCFSRFYFNVFQNNLDIQYNANDIICTTPGNITITNLGLGYGYQLYDVANGTIVVPYSANNGPSFDISTNGAYRVGITQLDNVTGEPIDGSCEFTTPDIGIRNRNFQLNITTTAATCSTLGSINIQAMNAEANYEYEIRIDDGSNGGNGTLLDNETAQPDNNFTFENLNAGNYIIRVRTDDGCFLEEKVTVISEADLDLTARISQHISCKEGNILMDSSGGKTPHTYAIWSYVDEGGNTVTSYPNVTSIPPGNFQTSQIFDILDPGDYTFVVVDRNNCYSFSNTVTINLVPAVEFTTSVTDESCFGAEDGSIVYNMTNTNGYKVEYTLTYEDPDTDDVINSSGTFTGLPQGNYTVTLTQSKGGASCDFVQDFTIGGPADGVSGDAALIQDYTCLQDGIIEAQNVTGGTAPYAYSIDGVNFVSGPGAETFSNLTSGSYSITIRDATLCTFVTNTIVIDPLDEPTDLTFTSTAPNCPTQTSNVTVTAVNGIDPLTIEIIAPSAIASNSIAGKTATFNNLNPDTYTFRVTDSKGCSYDETYTITPVDPITAVGTLINNVSCIGNADGAIDFDINDFSTTYSYSVNGATAITGQSANTINLTGLVAGDYTIVVTDETTNCTDTNTITVSEPATALGITFSTTPLTCSTDGSVTITATNGWGGYSYELEQPDNNILGPQGSNVFSGLSQTGTYTISVTDAGGCTVTDTFDLLAPANPTATLDATTDLCYVPGTGVSLTATAAGGIAPYTYSLNGAPAQNGNVFNNLAPGNYSVVVRDAYGCSVTTNTITIEPQLTVSNVITKELDCSASPEAIIDITINGGYAAYSYQINGGTSTAIVGNTITYTTAVDGSFTFLITDSEGCTAQTTVVVDPITNPVATNNITNPNCDSAGNGSVEIVIDPNFGTAPYQVNFNSAGLSNQTTYSGLASGTYNYIVRDSKGCTFNGSATLTAPNAITADAVLTQPYTCLQTASIQAQNITGGTPGYTFSIDGINFVAGDTFTGLTDGDYTITVRDASGCTFAALPVNVPALDPPTDITFTSTAANCPSETSNVTLTAIGGSGAITYEIIAPAASIATNATGVFNNLVPDTYTFRITDAKGCSYDENYTVNPVSKIDALGTLTQNVSCQGSADGAIQYNISGFSGNYSFTVTGPTAIAPQSGINTNPLIFSGLLAGDYTITVTDDTTNCTDTATVTVNEPADPLAFTFVVSPLTCATDGSVTITPTNGWGGYTYQIEQPDTAVLGPQGSNAFTGLNQNGTYIISVTDAGGCTVTDTFDIVAPANPTATLAATTDLCYVPGTGVSLTATAAGGIAPYTYSLNGAPAQNGNVFNNLAPGSYSVEVWDAYGCNVISNTIIIEPQLSVSSAVTKELDCTLSPDATIEITINGGYADYSYRVDIDAAGYGASTALGAGVTNFNYTATTAGTYVFEITDNEGCTVQTTEITIDPTSSPQASETVTDVSCNGGSDGVVEIVFDTNFGTAPYQVNFDGGGLNNNTTYSGLAAGTYSYTVQDAKDCTVTNSVTVGEPAAITFDTAIIQEYTCLQDASVEAQNVIGGTSPYTYSIDGINFGANSFSGLKDGNYTLTVKDANGCTATRPITIDPLTPPTDIDFSATAANCPAETSDITLTPTGGSGAITFEIIAPVAAVASNATGIFTGLAPDTYTFRITDAKGCSYDENYTLNPVSKINVLGTLTQNVSCQGSADGAIQYNISGFSGNYSFTVTGPTAIAPQSGINTNPLNFSGLLAGDYTITVTDDTTNCTDTATVTVNEPTAPLAFTFNLSPMTCAADGSVTITATDGWGGYVYQLTEPDTNVKGPQASNVFNELNKLGTYTISVTDAGGCTATDTFDIVTPTNPTASIDMAASSLCYTSTGLATIVVGATGGLAPYYYSLNAGPTQTSNTFVDLTPATYDFHVTDSNGCTDTVQFTIEPELTANAVLSKDLDCSVSTNAEINLSVNGGYPAYTYEVAFNGGAYVAYAGAFPYTTPNAGTYRFRITDSQGCITESNVVTVTPAETPVITSVNPTHVLCYGDNSGSLDIVVDTSVGVAPYTITIVETGSGTNYGSQTSGLPAGNYQITLTDDKGCFVTTTETITEPTAINANVSHTNLSCSASTNVMGTITVDASGGTSTYIYEINNNDYSFTDTYDTSSGTNDHTFTGLNFGDYTVRVIDNNGCESISTVTITTGPDVLITTSPVAGCAPGTGEMLVEAAASNGTLGTGTFYFAIYPETTWYAGHPDWYLQDGGAGSPPYTHNFTGLNPGVTYTFIVYDSDTGCQYIQEATVPVTTNSTLTSTVDATSNISCFGTVDGSVNFTYSGYGGTQVNYEIYTQTTNIATGITGSSSVVIAGTSQSRTLAGLAPGEYYILFEEVNGPNAGCVNASDPFVIEQSPALLEITATSTNDNCVPNAGTITANARYGKAPYLFQLELASAAAPDVSTWTGTNTSGFFNADAEDYRVYVKDANDCIRFFDVTVGQDPTPAISLTVPNQCATTEGNFIIQVTLDTPGMQPYFLSLDGGAFQAVTFTGGPATYDFTGLSSGNHTVEIRDANGCGNIENIDIYTPTSLSAEVVVTPSCNALLQDDGEIKVNAYGGTLFNYRYELRDTSDNIIRPKQLSSTFTGLTPGTYRAYVYDNLATGCDSFIDITLDVPTAVVAAIGDIQDVSCHGASDGSIVVTLDPGMDNPPYTYQLFDSTGIIPRTLLPQSSNVFTGLDQGDYIVRIRSARFCKTDIPFTINEPSELVANATATSFACAADNSVAQAVITADIPTTGTAPYTYSINGINFFTTNTFNINDTGAVQNFTVTVRDANGCTDTDTVTINPLPTITAVTVGQQTAITCNNDEVARVTVTGGSGDFTFELLPTGSAPTQSLVSQTADFTLTTPGDYTFRVTDNVTGCYFTTAPYNVAPYDLIEVVATAITPVTCYGDSDGELQIQVNNYLGNYDYQVFNSSGANVTAVISTDTSANPRTISGLPAGNLYVVLTATDTPFCDDTTNTVTIVSPAADLDLTVTKNINANCNIGAQVTVSASGGNGGYTYAFVQDGAVVNPGDYTPSASDVLDPSTNLNWDVWVKDAMDCTYKIDVVIAEDPMPTVSLPAYADDQCTSNGTSYTFTATGTGVAPLKYSIGNGFQSSGTFTVSAPGTYTVTVRDANGCTVTDTITIMPPLGAAAVATAQPSCTANDGVITITASGGAGAGNYEYDLLNSVGNSVTGGARQASNVFNVLAPGNYTAIVYDTSGSGCDARVPVFLETPTPVVFTYTKEDVSCNGGADGSIQVILDASNDNPPYTFTINDGANPPTTQNSNLFTGLTAGTYDITVTSDRGCFTLQTVTIDEPNVLDAAITDVTDFACNMNNGVQSASIEVTITAGTGTPSYTYSVNGGAFIPTGGNVFTYTVTTAGNYDIIVKDSNGCTFTIPTQTINPLPTITDVSVAQITEITCNNDEVARVTVTGGSGDFSFELLPTGSAIVQAPGAATYTADFTLTAPGDYTFRVTDNVTGCYFTTAPYNIPPYDIIEVVATAITPVTCYGDSDGVMEIEVTNYTGNYSYEVFNSNGTTTTITNTGLAPGVLSISGLPAGNFYVVITATDTPFCDDTTNTITIGSPNAILNLVETNNINANCNIGAQVTVQATGGNGGYTYAFVQDGAVVNPGDYTASASAVLDPVTNLNWDVWVKDAMDCTYKIDVVIAEDPMPTVSLPAYADDQCTSNGTSYTFTATGTGVAPLKYSIGNGFQSSGIFTVSAPGNYTVTVRDANGCTVTDTITILPPLGAAAVATAQPSCIANDGVITITASGGAGAGNYEYDLLNNSGISVVGTPQASNVFNGLAPGNYTAVVYDTSGSNCDAQVPVSLETPTPVVFTYTTEDVSCNGGADGSIQVILDASNDNPPYTFTINDGTNPPTTQNSNLFTGLTAGNYDITVTSDRGCFTMQTVTIDEPNAVDVTATATTFACNVNNQASQAVITAVGTGGTAPYTYSINGVNFFTSNTFNISDNGSDRIITVTIKDDNGCTDVTIVNIPALNKFTATLAKDAAISCAGPEQVTITVNDNGNAANVYTYQLLPVGNTNATLTGNPTYNSATFNLTAVGSYTFRVTDTTTGCYVDTATYTIAPYDLIKVSATAITPVTCFGDNNGALQINVSGYSGPYNYTVYTSAGVATAITGSANTSTNPLTITGLTGGNYYVRVTETNAPLCSENSNTIKIISPDRALTAIVDAIANVTCSNDQGEIIVDPSGGYGPYDIVLTNTTTSQVYNATDVNVMVFGNLSAGNYTVQITDANGCILNDTETLVQPAPITADITPISTTLDCYGDSDGALTAINMAGGEGIYQYQLNVYDSTGSNIVYTSGGQVSPIFNNLKSGIYTITVSDGWGCDVETVQATIIDPTEVYASLIRTSPLTCLNDAELLLTAHGGTGPYEYSLDDINYFPMSGGNTHTFTVPAGTYRYFVRDSFGCNSTLSNQIKEDVIEPLTVTMDTSAAVINCNGDNTAMLIAKADGGLGNYRYELFTDAALTNSIAGPQTSRQFSNLTVGSYWVRVTSDDCVVVSNENRITEPTPLVVDDSFTNVSCNGASDGSITVSLSGGSGGYQYSISPNLDKFDTVNTFTNLAPGNYTVIAQDINGCFEQLRYTITEPAIITAVPTTTPEICIGSEDGTISLTISGGTAPYSTSINSTADSDFVLDRTMFTNLAAGTYAVFIRDAQGCMINMAVTIDPGVNLNATATPIYECTGNIPNNSIDLVLEDPTVAPEVMYALDSTDPNDMVLEPNFTNIAPGTHYIAIAHANGCVLTIDFEIENFEPLVLTLAPGNINEITAVATGGQQEYTFYFDDKDNGTDNTRYITETKTHIVRVVDQNGCEAIAEIFMEFIDIEIPNFFTPDGDGQNDFWRPRNQEGFPKILTIIFDRYGREVYRMGLNDQGWDGLYHNTELPTGDYWYVIKLKGEEDDREFVGHFTLYR</sequence>
<feature type="region of interest" description="Disordered" evidence="1">
    <location>
        <begin position="61"/>
        <end position="83"/>
    </location>
</feature>
<dbReference type="InterPro" id="IPR025667">
    <property type="entry name" value="SprB_repeat"/>
</dbReference>
<protein>
    <submittedName>
        <fullName evidence="3">Gliding motility-associated-like protein</fullName>
    </submittedName>
</protein>
<dbReference type="NCBIfam" id="TIGR04131">
    <property type="entry name" value="Bac_Flav_CTERM"/>
    <property type="match status" value="1"/>
</dbReference>
<name>A0A327RD38_9FLAO</name>
<keyword evidence="4" id="KW-1185">Reference proteome</keyword>
<evidence type="ECO:0000256" key="2">
    <source>
        <dbReference type="SAM" id="SignalP"/>
    </source>
</evidence>
<reference evidence="3 4" key="1">
    <citation type="submission" date="2018-06" db="EMBL/GenBank/DDBJ databases">
        <title>Genomic Encyclopedia of Archaeal and Bacterial Type Strains, Phase II (KMG-II): from individual species to whole genera.</title>
        <authorList>
            <person name="Goeker M."/>
        </authorList>
    </citation>
    <scope>NUCLEOTIDE SEQUENCE [LARGE SCALE GENOMIC DNA]</scope>
    <source>
        <strain evidence="3 4">DSM 23522</strain>
    </source>
</reference>
<dbReference type="EMBL" id="QLLN01000002">
    <property type="protein sequence ID" value="RAJ14128.1"/>
    <property type="molecule type" value="Genomic_DNA"/>
</dbReference>
<dbReference type="Proteomes" id="UP000249696">
    <property type="component" value="Unassembled WGS sequence"/>
</dbReference>
<evidence type="ECO:0000256" key="1">
    <source>
        <dbReference type="SAM" id="MobiDB-lite"/>
    </source>
</evidence>
<proteinExistence type="predicted"/>
<dbReference type="Pfam" id="PF13573">
    <property type="entry name" value="SprB"/>
    <property type="match status" value="14"/>
</dbReference>
<dbReference type="InterPro" id="IPR026341">
    <property type="entry name" value="T9SS_type_B"/>
</dbReference>
<keyword evidence="2" id="KW-0732">Signal</keyword>
<dbReference type="RefSeq" id="WP_111622764.1">
    <property type="nucleotide sequence ID" value="NZ_QLLN01000002.1"/>
</dbReference>
<dbReference type="Pfam" id="PF13585">
    <property type="entry name" value="CHU_C"/>
    <property type="match status" value="1"/>
</dbReference>
<feature type="chain" id="PRO_5016300510" evidence="2">
    <location>
        <begin position="25"/>
        <end position="5684"/>
    </location>
</feature>
<organism evidence="3 4">
    <name type="scientific">Arenibacter echinorum</name>
    <dbReference type="NCBI Taxonomy" id="440515"/>
    <lineage>
        <taxon>Bacteria</taxon>
        <taxon>Pseudomonadati</taxon>
        <taxon>Bacteroidota</taxon>
        <taxon>Flavobacteriia</taxon>
        <taxon>Flavobacteriales</taxon>
        <taxon>Flavobacteriaceae</taxon>
        <taxon>Arenibacter</taxon>
    </lineage>
</organism>
<gene>
    <name evidence="3" type="ORF">LV92_01247</name>
</gene>